<dbReference type="Proteomes" id="UP000233606">
    <property type="component" value="Unassembled WGS sequence"/>
</dbReference>
<organism evidence="1 2">
    <name type="scientific">Macrococcoides caseolyticum</name>
    <dbReference type="NCBI Taxonomy" id="69966"/>
    <lineage>
        <taxon>Bacteria</taxon>
        <taxon>Bacillati</taxon>
        <taxon>Bacillota</taxon>
        <taxon>Bacilli</taxon>
        <taxon>Bacillales</taxon>
        <taxon>Staphylococcaceae</taxon>
        <taxon>Macrococcoides</taxon>
    </lineage>
</organism>
<reference evidence="1" key="1">
    <citation type="submission" date="2017-12" db="EMBL/GenBank/DDBJ databases">
        <title>Genomics of Macrococcus caseolyticus.</title>
        <authorList>
            <person name="MacFadyen A.C."/>
            <person name="Paterson G.K."/>
        </authorList>
    </citation>
    <scope>NUCLEOTIDE SEQUENCE</scope>
    <source>
        <strain evidence="1">5459_5_49</strain>
    </source>
</reference>
<dbReference type="EMBL" id="PIWU01000001">
    <property type="protein sequence ID" value="PKE57732.1"/>
    <property type="molecule type" value="Genomic_DNA"/>
</dbReference>
<accession>A0ACC9MVX6</accession>
<evidence type="ECO:0000313" key="1">
    <source>
        <dbReference type="EMBL" id="PKE57732.1"/>
    </source>
</evidence>
<name>A0ACC9MVX6_9STAP</name>
<evidence type="ECO:0000313" key="2">
    <source>
        <dbReference type="Proteomes" id="UP000233606"/>
    </source>
</evidence>
<keyword evidence="2" id="KW-1185">Reference proteome</keyword>
<sequence length="57" mass="6679">MLLEERGIKHKEMAELLGINVGTFSQKINRRKSNFTMDEAITIAKYLNVKMEDIFFD</sequence>
<protein>
    <submittedName>
        <fullName evidence="1">Transcriptional regulator</fullName>
    </submittedName>
</protein>
<gene>
    <name evidence="1" type="ORF">CW682_00205</name>
</gene>
<comment type="caution">
    <text evidence="1">The sequence shown here is derived from an EMBL/GenBank/DDBJ whole genome shotgun (WGS) entry which is preliminary data.</text>
</comment>
<proteinExistence type="predicted"/>